<dbReference type="AlphaFoldDB" id="A0A6C0IHL1"/>
<dbReference type="EMBL" id="MN740172">
    <property type="protein sequence ID" value="QHT91955.1"/>
    <property type="molecule type" value="Genomic_DNA"/>
</dbReference>
<proteinExistence type="predicted"/>
<reference evidence="1" key="1">
    <citation type="journal article" date="2020" name="Nature">
        <title>Giant virus diversity and host interactions through global metagenomics.</title>
        <authorList>
            <person name="Schulz F."/>
            <person name="Roux S."/>
            <person name="Paez-Espino D."/>
            <person name="Jungbluth S."/>
            <person name="Walsh D.A."/>
            <person name="Denef V.J."/>
            <person name="McMahon K.D."/>
            <person name="Konstantinidis K.T."/>
            <person name="Eloe-Fadrosh E.A."/>
            <person name="Kyrpides N.C."/>
            <person name="Woyke T."/>
        </authorList>
    </citation>
    <scope>NUCLEOTIDE SEQUENCE</scope>
    <source>
        <strain evidence="1">GVMAG-M-3300023184-86</strain>
    </source>
</reference>
<organism evidence="1">
    <name type="scientific">viral metagenome</name>
    <dbReference type="NCBI Taxonomy" id="1070528"/>
    <lineage>
        <taxon>unclassified sequences</taxon>
        <taxon>metagenomes</taxon>
        <taxon>organismal metagenomes</taxon>
    </lineage>
</organism>
<name>A0A6C0IHL1_9ZZZZ</name>
<protein>
    <submittedName>
        <fullName evidence="1">Uncharacterized protein</fullName>
    </submittedName>
</protein>
<evidence type="ECO:0000313" key="1">
    <source>
        <dbReference type="EMBL" id="QHT91955.1"/>
    </source>
</evidence>
<accession>A0A6C0IHL1</accession>
<sequence length="123" mass="14382">MDTIYKNYIDLYGNFSHILNIKIDKSLSEDEKRIILFDIYDLINQKEIKKNISNTIITIKWRVYDESDLLHYFTDSGGILLDKEVYEHTKLLLNNIKTITGAKNSDKFIIILSKPLTKPVCLI</sequence>